<proteinExistence type="predicted"/>
<evidence type="ECO:0000313" key="2">
    <source>
        <dbReference type="Proteomes" id="UP000815325"/>
    </source>
</evidence>
<protein>
    <recommendedName>
        <fullName evidence="3">Encoded protein</fullName>
    </recommendedName>
</protein>
<gene>
    <name evidence="1" type="ORF">DUNSADRAFT_8314</name>
</gene>
<dbReference type="EMBL" id="MU069465">
    <property type="protein sequence ID" value="KAF5842251.1"/>
    <property type="molecule type" value="Genomic_DNA"/>
</dbReference>
<evidence type="ECO:0000313" key="1">
    <source>
        <dbReference type="EMBL" id="KAF5842251.1"/>
    </source>
</evidence>
<evidence type="ECO:0008006" key="3">
    <source>
        <dbReference type="Google" id="ProtNLM"/>
    </source>
</evidence>
<reference evidence="1" key="1">
    <citation type="submission" date="2017-08" db="EMBL/GenBank/DDBJ databases">
        <authorList>
            <person name="Polle J.E."/>
            <person name="Barry K."/>
            <person name="Cushman J."/>
            <person name="Schmutz J."/>
            <person name="Tran D."/>
            <person name="Hathwaick L.T."/>
            <person name="Yim W.C."/>
            <person name="Jenkins J."/>
            <person name="Mckie-Krisberg Z.M."/>
            <person name="Prochnik S."/>
            <person name="Lindquist E."/>
            <person name="Dockter R.B."/>
            <person name="Adam C."/>
            <person name="Molina H."/>
            <person name="Bunkerborg J."/>
            <person name="Jin E."/>
            <person name="Buchheim M."/>
            <person name="Magnuson J."/>
        </authorList>
    </citation>
    <scope>NUCLEOTIDE SEQUENCE</scope>
    <source>
        <strain evidence="1">CCAP 19/18</strain>
    </source>
</reference>
<organism evidence="1 2">
    <name type="scientific">Dunaliella salina</name>
    <name type="common">Green alga</name>
    <name type="synonym">Protococcus salinus</name>
    <dbReference type="NCBI Taxonomy" id="3046"/>
    <lineage>
        <taxon>Eukaryota</taxon>
        <taxon>Viridiplantae</taxon>
        <taxon>Chlorophyta</taxon>
        <taxon>core chlorophytes</taxon>
        <taxon>Chlorophyceae</taxon>
        <taxon>CS clade</taxon>
        <taxon>Chlamydomonadales</taxon>
        <taxon>Dunaliellaceae</taxon>
        <taxon>Dunaliella</taxon>
    </lineage>
</organism>
<comment type="caution">
    <text evidence="1">The sequence shown here is derived from an EMBL/GenBank/DDBJ whole genome shotgun (WGS) entry which is preliminary data.</text>
</comment>
<accession>A0ABQ7H612</accession>
<keyword evidence="2" id="KW-1185">Reference proteome</keyword>
<name>A0ABQ7H612_DUNSA</name>
<sequence length="118" mass="12504">MRDPCAVLALNTSCCNAMSCMQGKPWCSVGMRATKDVRGVSYQIGIPILADVKMSQASNAPMPSKAPASVSPAFDVLSQALGHWPIAQYPAWSDKMSWKAGSSPAGAHRETAYKAGLM</sequence>
<dbReference type="Proteomes" id="UP000815325">
    <property type="component" value="Unassembled WGS sequence"/>
</dbReference>